<dbReference type="PANTHER" id="PTHR10057:SF0">
    <property type="entry name" value="TRANSLOCATOR PROTEIN"/>
    <property type="match status" value="1"/>
</dbReference>
<keyword evidence="3 6" id="KW-0812">Transmembrane</keyword>
<reference evidence="7" key="1">
    <citation type="submission" date="2021-01" db="EMBL/GenBank/DDBJ databases">
        <title>Whole genome shotgun sequence of Actinoplanes cyaneus NBRC 14990.</title>
        <authorList>
            <person name="Komaki H."/>
            <person name="Tamura T."/>
        </authorList>
    </citation>
    <scope>NUCLEOTIDE SEQUENCE</scope>
    <source>
        <strain evidence="7">NBRC 14990</strain>
    </source>
</reference>
<dbReference type="Pfam" id="PF03073">
    <property type="entry name" value="TspO_MBR"/>
    <property type="match status" value="1"/>
</dbReference>
<feature type="transmembrane region" description="Helical" evidence="6">
    <location>
        <begin position="130"/>
        <end position="150"/>
    </location>
</feature>
<evidence type="ECO:0000313" key="7">
    <source>
        <dbReference type="EMBL" id="GID64666.1"/>
    </source>
</evidence>
<organism evidence="7 8">
    <name type="scientific">Actinoplanes cyaneus</name>
    <dbReference type="NCBI Taxonomy" id="52696"/>
    <lineage>
        <taxon>Bacteria</taxon>
        <taxon>Bacillati</taxon>
        <taxon>Actinomycetota</taxon>
        <taxon>Actinomycetes</taxon>
        <taxon>Micromonosporales</taxon>
        <taxon>Micromonosporaceae</taxon>
        <taxon>Actinoplanes</taxon>
    </lineage>
</organism>
<dbReference type="EMBL" id="BOMH01000018">
    <property type="protein sequence ID" value="GID64666.1"/>
    <property type="molecule type" value="Genomic_DNA"/>
</dbReference>
<dbReference type="GO" id="GO:0016020">
    <property type="term" value="C:membrane"/>
    <property type="evidence" value="ECO:0007669"/>
    <property type="project" value="UniProtKB-SubCell"/>
</dbReference>
<dbReference type="RefSeq" id="WP_203740169.1">
    <property type="nucleotide sequence ID" value="NZ_BAAAUC010000048.1"/>
</dbReference>
<gene>
    <name evidence="7" type="ORF">Acy02nite_25470</name>
</gene>
<dbReference type="PIRSF" id="PIRSF005859">
    <property type="entry name" value="PBR"/>
    <property type="match status" value="1"/>
</dbReference>
<evidence type="ECO:0000256" key="2">
    <source>
        <dbReference type="ARBA" id="ARBA00007524"/>
    </source>
</evidence>
<evidence type="ECO:0000313" key="8">
    <source>
        <dbReference type="Proteomes" id="UP000619479"/>
    </source>
</evidence>
<dbReference type="FunFam" id="1.20.1260.100:FF:000001">
    <property type="entry name" value="translocator protein 2"/>
    <property type="match status" value="1"/>
</dbReference>
<name>A0A919IGB8_9ACTN</name>
<sequence>MTVPTWMKTSAAVAAAAGAGSIATDPGSRWYRTLRKPPWQPPPAAFPAVWTPLYALIAVAGTRALNRGDAGERRAFARSYAINLGLNAAWTALFFRAKQPKLALAEIALLNVSNLLLLRQAAKVDRLAGAALAPYVAWTMFATALNAAIVKSN</sequence>
<keyword evidence="4 6" id="KW-1133">Transmembrane helix</keyword>
<evidence type="ECO:0000256" key="6">
    <source>
        <dbReference type="SAM" id="Phobius"/>
    </source>
</evidence>
<evidence type="ECO:0000256" key="5">
    <source>
        <dbReference type="ARBA" id="ARBA00023136"/>
    </source>
</evidence>
<evidence type="ECO:0000256" key="3">
    <source>
        <dbReference type="ARBA" id="ARBA00022692"/>
    </source>
</evidence>
<dbReference type="Gene3D" id="1.20.1260.100">
    <property type="entry name" value="TspO/MBR protein"/>
    <property type="match status" value="1"/>
</dbReference>
<protein>
    <submittedName>
        <fullName evidence="7">Tryptophan-rich sensory protein</fullName>
    </submittedName>
</protein>
<accession>A0A919IGB8</accession>
<feature type="transmembrane region" description="Helical" evidence="6">
    <location>
        <begin position="47"/>
        <end position="65"/>
    </location>
</feature>
<dbReference type="PANTHER" id="PTHR10057">
    <property type="entry name" value="PERIPHERAL-TYPE BENZODIAZEPINE RECEPTOR"/>
    <property type="match status" value="1"/>
</dbReference>
<dbReference type="Proteomes" id="UP000619479">
    <property type="component" value="Unassembled WGS sequence"/>
</dbReference>
<dbReference type="GO" id="GO:0033013">
    <property type="term" value="P:tetrapyrrole metabolic process"/>
    <property type="evidence" value="ECO:0007669"/>
    <property type="project" value="UniProtKB-ARBA"/>
</dbReference>
<comment type="similarity">
    <text evidence="2">Belongs to the TspO/BZRP family.</text>
</comment>
<dbReference type="CDD" id="cd15904">
    <property type="entry name" value="TSPO_MBR"/>
    <property type="match status" value="1"/>
</dbReference>
<dbReference type="InterPro" id="IPR004307">
    <property type="entry name" value="TspO_MBR"/>
</dbReference>
<evidence type="ECO:0000256" key="4">
    <source>
        <dbReference type="ARBA" id="ARBA00022989"/>
    </source>
</evidence>
<dbReference type="InterPro" id="IPR038330">
    <property type="entry name" value="TspO/MBR-related_sf"/>
</dbReference>
<keyword evidence="5 6" id="KW-0472">Membrane</keyword>
<comment type="subcellular location">
    <subcellularLocation>
        <location evidence="1">Membrane</location>
        <topology evidence="1">Multi-pass membrane protein</topology>
    </subcellularLocation>
</comment>
<evidence type="ECO:0000256" key="1">
    <source>
        <dbReference type="ARBA" id="ARBA00004141"/>
    </source>
</evidence>
<comment type="caution">
    <text evidence="7">The sequence shown here is derived from an EMBL/GenBank/DDBJ whole genome shotgun (WGS) entry which is preliminary data.</text>
</comment>
<proteinExistence type="inferred from homology"/>
<dbReference type="AlphaFoldDB" id="A0A919IGB8"/>
<keyword evidence="8" id="KW-1185">Reference proteome</keyword>